<evidence type="ECO:0000313" key="2">
    <source>
        <dbReference type="EMBL" id="EFX73342.1"/>
    </source>
</evidence>
<keyword evidence="3" id="KW-1185">Reference proteome</keyword>
<dbReference type="InParanoid" id="E9H4A0"/>
<dbReference type="KEGG" id="dpx:DAPPUDRAFT_253165"/>
<protein>
    <submittedName>
        <fullName evidence="2">Uncharacterized protein</fullName>
    </submittedName>
</protein>
<name>E9H4A0_DAPPU</name>
<evidence type="ECO:0000313" key="3">
    <source>
        <dbReference type="Proteomes" id="UP000000305"/>
    </source>
</evidence>
<accession>E9H4A0</accession>
<dbReference type="Proteomes" id="UP000000305">
    <property type="component" value="Unassembled WGS sequence"/>
</dbReference>
<evidence type="ECO:0000256" key="1">
    <source>
        <dbReference type="SAM" id="MobiDB-lite"/>
    </source>
</evidence>
<dbReference type="EMBL" id="GL732591">
    <property type="protein sequence ID" value="EFX73342.1"/>
    <property type="molecule type" value="Genomic_DNA"/>
</dbReference>
<organism evidence="2 3">
    <name type="scientific">Daphnia pulex</name>
    <name type="common">Water flea</name>
    <dbReference type="NCBI Taxonomy" id="6669"/>
    <lineage>
        <taxon>Eukaryota</taxon>
        <taxon>Metazoa</taxon>
        <taxon>Ecdysozoa</taxon>
        <taxon>Arthropoda</taxon>
        <taxon>Crustacea</taxon>
        <taxon>Branchiopoda</taxon>
        <taxon>Diplostraca</taxon>
        <taxon>Cladocera</taxon>
        <taxon>Anomopoda</taxon>
        <taxon>Daphniidae</taxon>
        <taxon>Daphnia</taxon>
    </lineage>
</organism>
<proteinExistence type="predicted"/>
<feature type="compositionally biased region" description="Basic and acidic residues" evidence="1">
    <location>
        <begin position="30"/>
        <end position="42"/>
    </location>
</feature>
<sequence length="255" mass="28757">MHMQELPGLILIQRLSPPFGVSSRDSSNQRTDKKRLEDFKINSKEPLDGKELSYDGNETTTNAEPDNFPFCVFVPFPKAPRRYQRASGGKELSYDGNETTTNAEPDNFPFCVFVPFPKAPRRYQSFCVEATKEISRFLFASFAFPSISIQPSLDPISFDRACLAAAWRDISGGDLYVPTVRIEGSRVDFDQSRLTCQKCPVTENSVIQFCRMDFEISALIGMNLADLKSPVSVAELPPDPTESRRKKMSRQSKKD</sequence>
<feature type="compositionally biased region" description="Basic residues" evidence="1">
    <location>
        <begin position="244"/>
        <end position="255"/>
    </location>
</feature>
<gene>
    <name evidence="2" type="ORF">DAPPUDRAFT_253165</name>
</gene>
<feature type="region of interest" description="Disordered" evidence="1">
    <location>
        <begin position="232"/>
        <end position="255"/>
    </location>
</feature>
<reference evidence="2 3" key="1">
    <citation type="journal article" date="2011" name="Science">
        <title>The ecoresponsive genome of Daphnia pulex.</title>
        <authorList>
            <person name="Colbourne J.K."/>
            <person name="Pfrender M.E."/>
            <person name="Gilbert D."/>
            <person name="Thomas W.K."/>
            <person name="Tucker A."/>
            <person name="Oakley T.H."/>
            <person name="Tokishita S."/>
            <person name="Aerts A."/>
            <person name="Arnold G.J."/>
            <person name="Basu M.K."/>
            <person name="Bauer D.J."/>
            <person name="Caceres C.E."/>
            <person name="Carmel L."/>
            <person name="Casola C."/>
            <person name="Choi J.H."/>
            <person name="Detter J.C."/>
            <person name="Dong Q."/>
            <person name="Dusheyko S."/>
            <person name="Eads B.D."/>
            <person name="Frohlich T."/>
            <person name="Geiler-Samerotte K.A."/>
            <person name="Gerlach D."/>
            <person name="Hatcher P."/>
            <person name="Jogdeo S."/>
            <person name="Krijgsveld J."/>
            <person name="Kriventseva E.V."/>
            <person name="Kultz D."/>
            <person name="Laforsch C."/>
            <person name="Lindquist E."/>
            <person name="Lopez J."/>
            <person name="Manak J.R."/>
            <person name="Muller J."/>
            <person name="Pangilinan J."/>
            <person name="Patwardhan R.P."/>
            <person name="Pitluck S."/>
            <person name="Pritham E.J."/>
            <person name="Rechtsteiner A."/>
            <person name="Rho M."/>
            <person name="Rogozin I.B."/>
            <person name="Sakarya O."/>
            <person name="Salamov A."/>
            <person name="Schaack S."/>
            <person name="Shapiro H."/>
            <person name="Shiga Y."/>
            <person name="Skalitzky C."/>
            <person name="Smith Z."/>
            <person name="Souvorov A."/>
            <person name="Sung W."/>
            <person name="Tang Z."/>
            <person name="Tsuchiya D."/>
            <person name="Tu H."/>
            <person name="Vos H."/>
            <person name="Wang M."/>
            <person name="Wolf Y.I."/>
            <person name="Yamagata H."/>
            <person name="Yamada T."/>
            <person name="Ye Y."/>
            <person name="Shaw J.R."/>
            <person name="Andrews J."/>
            <person name="Crease T.J."/>
            <person name="Tang H."/>
            <person name="Lucas S.M."/>
            <person name="Robertson H.M."/>
            <person name="Bork P."/>
            <person name="Koonin E.V."/>
            <person name="Zdobnov E.M."/>
            <person name="Grigoriev I.V."/>
            <person name="Lynch M."/>
            <person name="Boore J.L."/>
        </authorList>
    </citation>
    <scope>NUCLEOTIDE SEQUENCE [LARGE SCALE GENOMIC DNA]</scope>
</reference>
<dbReference type="HOGENOM" id="CLU_1090945_0_0_1"/>
<feature type="region of interest" description="Disordered" evidence="1">
    <location>
        <begin position="18"/>
        <end position="42"/>
    </location>
</feature>
<dbReference type="AlphaFoldDB" id="E9H4A0"/>